<evidence type="ECO:0000313" key="3">
    <source>
        <dbReference type="Proteomes" id="UP000051789"/>
    </source>
</evidence>
<dbReference type="EMBL" id="AYZK01000001">
    <property type="protein sequence ID" value="KRM88167.1"/>
    <property type="molecule type" value="Genomic_DNA"/>
</dbReference>
<evidence type="ECO:0000256" key="1">
    <source>
        <dbReference type="SAM" id="MobiDB-lite"/>
    </source>
</evidence>
<evidence type="ECO:0000313" key="2">
    <source>
        <dbReference type="EMBL" id="KRM88167.1"/>
    </source>
</evidence>
<dbReference type="PATRIC" id="fig|1423810.4.peg.467"/>
<proteinExistence type="predicted"/>
<name>A0A0R2C9B2_9LACO</name>
<keyword evidence="3" id="KW-1185">Reference proteome</keyword>
<comment type="caution">
    <text evidence="2">The sequence shown here is derived from an EMBL/GenBank/DDBJ whole genome shotgun (WGS) entry which is preliminary data.</text>
</comment>
<reference evidence="2 3" key="1">
    <citation type="journal article" date="2015" name="Genome Announc.">
        <title>Expanding the biotechnology potential of lactobacilli through comparative genomics of 213 strains and associated genera.</title>
        <authorList>
            <person name="Sun Z."/>
            <person name="Harris H.M."/>
            <person name="McCann A."/>
            <person name="Guo C."/>
            <person name="Argimon S."/>
            <person name="Zhang W."/>
            <person name="Yang X."/>
            <person name="Jeffery I.B."/>
            <person name="Cooney J.C."/>
            <person name="Kagawa T.F."/>
            <person name="Liu W."/>
            <person name="Song Y."/>
            <person name="Salvetti E."/>
            <person name="Wrobel A."/>
            <person name="Rasinkangas P."/>
            <person name="Parkhill J."/>
            <person name="Rea M.C."/>
            <person name="O'Sullivan O."/>
            <person name="Ritari J."/>
            <person name="Douillard F.P."/>
            <person name="Paul Ross R."/>
            <person name="Yang R."/>
            <person name="Briner A.E."/>
            <person name="Felis G.E."/>
            <person name="de Vos W.M."/>
            <person name="Barrangou R."/>
            <person name="Klaenhammer T.R."/>
            <person name="Caufield P.W."/>
            <person name="Cui Y."/>
            <person name="Zhang H."/>
            <person name="O'Toole P.W."/>
        </authorList>
    </citation>
    <scope>NUCLEOTIDE SEQUENCE [LARGE SCALE GENOMIC DNA]</scope>
    <source>
        <strain evidence="2 3">DSM 22698</strain>
    </source>
</reference>
<feature type="region of interest" description="Disordered" evidence="1">
    <location>
        <begin position="152"/>
        <end position="181"/>
    </location>
</feature>
<organism evidence="2 3">
    <name type="scientific">Lacticaseibacillus thailandensis DSM 22698 = JCM 13996</name>
    <dbReference type="NCBI Taxonomy" id="1423810"/>
    <lineage>
        <taxon>Bacteria</taxon>
        <taxon>Bacillati</taxon>
        <taxon>Bacillota</taxon>
        <taxon>Bacilli</taxon>
        <taxon>Lactobacillales</taxon>
        <taxon>Lactobacillaceae</taxon>
        <taxon>Lacticaseibacillus</taxon>
    </lineage>
</organism>
<sequence length="181" mass="19118">MGLSGCGQTKSSHSSAASSSTKLVMHKYTTAQLQSRYDQICNLTVRPLLKLVYGTSVDDLKPTLKRNQTKLEHLALELKNNSSNTATTQALSGYVTDAEAVLKAVSDNNQTEFNAATKKFFKKSSNIAKSNFSGHTPQSLITYSQAVQSAAKANSSSSSSSSSSTTSSSSSTTSSSSHSSK</sequence>
<protein>
    <submittedName>
        <fullName evidence="2">Uncharacterized protein</fullName>
    </submittedName>
</protein>
<accession>A0A0R2C9B2</accession>
<dbReference type="Proteomes" id="UP000051789">
    <property type="component" value="Unassembled WGS sequence"/>
</dbReference>
<gene>
    <name evidence="2" type="ORF">FD19_GL000457</name>
</gene>
<dbReference type="AlphaFoldDB" id="A0A0R2C9B2"/>
<feature type="compositionally biased region" description="Low complexity" evidence="1">
    <location>
        <begin position="155"/>
        <end position="181"/>
    </location>
</feature>